<proteinExistence type="inferred from homology"/>
<dbReference type="EMBL" id="JAOSIQ010000001">
    <property type="protein sequence ID" value="MDO8063897.1"/>
    <property type="molecule type" value="Genomic_DNA"/>
</dbReference>
<dbReference type="EC" id="2.7.7.41" evidence="6 18"/>
<feature type="transmembrane region" description="Helical" evidence="19">
    <location>
        <begin position="178"/>
        <end position="195"/>
    </location>
</feature>
<keyword evidence="17" id="KW-1208">Phospholipid metabolism</keyword>
<comment type="caution">
    <text evidence="20">The sequence shown here is derived from an EMBL/GenBank/DDBJ whole genome shotgun (WGS) entry which is preliminary data.</text>
</comment>
<evidence type="ECO:0000256" key="10">
    <source>
        <dbReference type="ARBA" id="ARBA00022679"/>
    </source>
</evidence>
<comment type="catalytic activity">
    <reaction evidence="1 18">
        <text>a 1,2-diacyl-sn-glycero-3-phosphate + CTP + H(+) = a CDP-1,2-diacyl-sn-glycerol + diphosphate</text>
        <dbReference type="Rhea" id="RHEA:16229"/>
        <dbReference type="ChEBI" id="CHEBI:15378"/>
        <dbReference type="ChEBI" id="CHEBI:33019"/>
        <dbReference type="ChEBI" id="CHEBI:37563"/>
        <dbReference type="ChEBI" id="CHEBI:58332"/>
        <dbReference type="ChEBI" id="CHEBI:58608"/>
        <dbReference type="EC" id="2.7.7.41"/>
    </reaction>
</comment>
<dbReference type="PROSITE" id="PS01315">
    <property type="entry name" value="CDS"/>
    <property type="match status" value="1"/>
</dbReference>
<evidence type="ECO:0000256" key="9">
    <source>
        <dbReference type="ARBA" id="ARBA00022516"/>
    </source>
</evidence>
<dbReference type="Proteomes" id="UP001170683">
    <property type="component" value="Unassembled WGS sequence"/>
</dbReference>
<evidence type="ECO:0000256" key="6">
    <source>
        <dbReference type="ARBA" id="ARBA00012487"/>
    </source>
</evidence>
<evidence type="ECO:0000256" key="5">
    <source>
        <dbReference type="ARBA" id="ARBA00010185"/>
    </source>
</evidence>
<dbReference type="InterPro" id="IPR000374">
    <property type="entry name" value="PC_trans"/>
</dbReference>
<evidence type="ECO:0000256" key="14">
    <source>
        <dbReference type="ARBA" id="ARBA00023098"/>
    </source>
</evidence>
<keyword evidence="12 18" id="KW-0548">Nucleotidyltransferase</keyword>
<evidence type="ECO:0000256" key="15">
    <source>
        <dbReference type="ARBA" id="ARBA00023136"/>
    </source>
</evidence>
<dbReference type="GO" id="GO:0016779">
    <property type="term" value="F:nucleotidyltransferase activity"/>
    <property type="evidence" value="ECO:0007669"/>
    <property type="project" value="UniProtKB-KW"/>
</dbReference>
<evidence type="ECO:0000256" key="1">
    <source>
        <dbReference type="ARBA" id="ARBA00001698"/>
    </source>
</evidence>
<keyword evidence="16" id="KW-0594">Phospholipid biosynthesis</keyword>
<evidence type="ECO:0000256" key="7">
    <source>
        <dbReference type="ARBA" id="ARBA00019373"/>
    </source>
</evidence>
<comment type="subcellular location">
    <subcellularLocation>
        <location evidence="2">Cell membrane</location>
        <topology evidence="2">Multi-pass membrane protein</topology>
    </subcellularLocation>
</comment>
<keyword evidence="21" id="KW-1185">Reference proteome</keyword>
<evidence type="ECO:0000256" key="17">
    <source>
        <dbReference type="ARBA" id="ARBA00023264"/>
    </source>
</evidence>
<keyword evidence="9" id="KW-0444">Lipid biosynthesis</keyword>
<evidence type="ECO:0000313" key="20">
    <source>
        <dbReference type="EMBL" id="MDO8063897.1"/>
    </source>
</evidence>
<evidence type="ECO:0000256" key="12">
    <source>
        <dbReference type="ARBA" id="ARBA00022695"/>
    </source>
</evidence>
<feature type="transmembrane region" description="Helical" evidence="19">
    <location>
        <begin position="273"/>
        <end position="289"/>
    </location>
</feature>
<evidence type="ECO:0000256" key="8">
    <source>
        <dbReference type="ARBA" id="ARBA00022475"/>
    </source>
</evidence>
<feature type="transmembrane region" description="Helical" evidence="19">
    <location>
        <begin position="67"/>
        <end position="85"/>
    </location>
</feature>
<feature type="transmembrane region" description="Helical" evidence="19">
    <location>
        <begin position="121"/>
        <end position="142"/>
    </location>
</feature>
<dbReference type="RefSeq" id="WP_304514104.1">
    <property type="nucleotide sequence ID" value="NZ_JAOSIQ010000001.1"/>
</dbReference>
<feature type="transmembrane region" description="Helical" evidence="19">
    <location>
        <begin position="295"/>
        <end position="319"/>
    </location>
</feature>
<keyword evidence="14" id="KW-0443">Lipid metabolism</keyword>
<evidence type="ECO:0000256" key="2">
    <source>
        <dbReference type="ARBA" id="ARBA00004651"/>
    </source>
</evidence>
<feature type="transmembrane region" description="Helical" evidence="19">
    <location>
        <begin position="207"/>
        <end position="228"/>
    </location>
</feature>
<reference evidence="20 21" key="1">
    <citation type="journal article" date="2023" name="Int. J. Syst. Evol. Microbiol.">
        <title>The observation of taxonomic boundaries for the 16SrII and 16SrXXV phytoplasmas using genome-based delimitation.</title>
        <authorList>
            <person name="Rodrigues Jardim B."/>
            <person name="Tran-Nguyen L.T.T."/>
            <person name="Gambley C."/>
            <person name="Al-Sadi A.M."/>
            <person name="Al-Subhi A.M."/>
            <person name="Foissac X."/>
            <person name="Salar P."/>
            <person name="Cai H."/>
            <person name="Yang J.Y."/>
            <person name="Davis R."/>
            <person name="Jones L."/>
            <person name="Rodoni B."/>
            <person name="Constable F.E."/>
        </authorList>
    </citation>
    <scope>NUCLEOTIDE SEQUENCE [LARGE SCALE GENOMIC DNA]</scope>
    <source>
        <strain evidence="20">BAWM-225</strain>
    </source>
</reference>
<dbReference type="Pfam" id="PF01148">
    <property type="entry name" value="CTP_transf_1"/>
    <property type="match status" value="1"/>
</dbReference>
<evidence type="ECO:0000256" key="4">
    <source>
        <dbReference type="ARBA" id="ARBA00005189"/>
    </source>
</evidence>
<evidence type="ECO:0000256" key="11">
    <source>
        <dbReference type="ARBA" id="ARBA00022692"/>
    </source>
</evidence>
<feature type="transmembrane region" description="Helical" evidence="19">
    <location>
        <begin position="348"/>
        <end position="367"/>
    </location>
</feature>
<keyword evidence="8" id="KW-1003">Cell membrane</keyword>
<keyword evidence="13 19" id="KW-1133">Transmembrane helix</keyword>
<organism evidence="20 21">
    <name type="scientific">Candidatus Phytoplasma bonamiae</name>
    <dbReference type="NCBI Taxonomy" id="2982626"/>
    <lineage>
        <taxon>Bacteria</taxon>
        <taxon>Bacillati</taxon>
        <taxon>Mycoplasmatota</taxon>
        <taxon>Mollicutes</taxon>
        <taxon>Acholeplasmatales</taxon>
        <taxon>Acholeplasmataceae</taxon>
        <taxon>Candidatus Phytoplasma</taxon>
        <taxon>16SrII (Peanut WB group)</taxon>
    </lineage>
</organism>
<accession>A0ABT9D4D6</accession>
<gene>
    <name evidence="20" type="ORF">OC701_00205</name>
</gene>
<feature type="transmembrane region" description="Helical" evidence="19">
    <location>
        <begin position="23"/>
        <end position="40"/>
    </location>
</feature>
<comment type="pathway">
    <text evidence="3 18">Phospholipid metabolism; CDP-diacylglycerol biosynthesis; CDP-diacylglycerol from sn-glycerol 3-phosphate: step 3/3.</text>
</comment>
<comment type="similarity">
    <text evidence="5 18">Belongs to the CDS family.</text>
</comment>
<evidence type="ECO:0000256" key="19">
    <source>
        <dbReference type="SAM" id="Phobius"/>
    </source>
</evidence>
<evidence type="ECO:0000313" key="21">
    <source>
        <dbReference type="Proteomes" id="UP001170683"/>
    </source>
</evidence>
<keyword evidence="10 18" id="KW-0808">Transferase</keyword>
<evidence type="ECO:0000256" key="18">
    <source>
        <dbReference type="RuleBase" id="RU003938"/>
    </source>
</evidence>
<sequence>MLLITFIWLSILTYIDKQRNTNILFYNCVLLLITFIYSSFREVIQQLKIQKTSTNAIISHNQNKPNFLNILSFYIFNAAYGFYLIKIILNYLYNNQIIKIKNNYILHTYIKKFFLLEKTNVINNNSIILFIFLTIIFVLYIYFISKKNLKINQLSFIFQHLIIIQGLLYYFIFNNNRTVMITIFLYIIALLYNFISTRNNKNFYNKLFQHIAIFIYILLGVISIFSLFLIKQKIILYLFTISISSDIFAFLGGYFWGKNLLCPSISPKKTKEGFCFGILCTIIIINIIFDNPKKTSFYIIFFILTIINSIIAQIGDLIVSKFKRNLKIKDFGKIIPEHGGLLDRFDSILFLSLFTILIIINPFSQIIHQLLLII</sequence>
<evidence type="ECO:0000256" key="13">
    <source>
        <dbReference type="ARBA" id="ARBA00022989"/>
    </source>
</evidence>
<evidence type="ECO:0000256" key="3">
    <source>
        <dbReference type="ARBA" id="ARBA00005119"/>
    </source>
</evidence>
<comment type="pathway">
    <text evidence="4">Lipid metabolism.</text>
</comment>
<feature type="transmembrane region" description="Helical" evidence="19">
    <location>
        <begin position="234"/>
        <end position="257"/>
    </location>
</feature>
<dbReference type="PANTHER" id="PTHR46382:SF1">
    <property type="entry name" value="PHOSPHATIDATE CYTIDYLYLTRANSFERASE"/>
    <property type="match status" value="1"/>
</dbReference>
<feature type="transmembrane region" description="Helical" evidence="19">
    <location>
        <begin position="154"/>
        <end position="172"/>
    </location>
</feature>
<name>A0ABT9D4D6_9MOLU</name>
<dbReference type="PANTHER" id="PTHR46382">
    <property type="entry name" value="PHOSPHATIDATE CYTIDYLYLTRANSFERASE"/>
    <property type="match status" value="1"/>
</dbReference>
<keyword evidence="11 18" id="KW-0812">Transmembrane</keyword>
<protein>
    <recommendedName>
        <fullName evidence="7 18">Phosphatidate cytidylyltransferase</fullName>
        <ecNumber evidence="6 18">2.7.7.41</ecNumber>
    </recommendedName>
</protein>
<keyword evidence="15 19" id="KW-0472">Membrane</keyword>
<evidence type="ECO:0000256" key="16">
    <source>
        <dbReference type="ARBA" id="ARBA00023209"/>
    </source>
</evidence>